<keyword evidence="2" id="KW-0378">Hydrolase</keyword>
<dbReference type="GO" id="GO:0003676">
    <property type="term" value="F:nucleic acid binding"/>
    <property type="evidence" value="ECO:0007669"/>
    <property type="project" value="InterPro"/>
</dbReference>
<feature type="domain" description="Helicase ATP-binding" evidence="8">
    <location>
        <begin position="397"/>
        <end position="575"/>
    </location>
</feature>
<evidence type="ECO:0000256" key="5">
    <source>
        <dbReference type="ARBA" id="ARBA00038437"/>
    </source>
</evidence>
<name>A0A4R8WYU4_9MICO</name>
<evidence type="ECO:0000313" key="12">
    <source>
        <dbReference type="Proteomes" id="UP000298412"/>
    </source>
</evidence>
<comment type="similarity">
    <text evidence="5">Belongs to the DEAD box helicase family.</text>
</comment>
<dbReference type="GO" id="GO:0005829">
    <property type="term" value="C:cytosol"/>
    <property type="evidence" value="ECO:0007669"/>
    <property type="project" value="TreeGrafter"/>
</dbReference>
<dbReference type="OrthoDB" id="9805696at2"/>
<keyword evidence="1" id="KW-0547">Nucleotide-binding</keyword>
<feature type="domain" description="Helicase C-terminal" evidence="9">
    <location>
        <begin position="586"/>
        <end position="749"/>
    </location>
</feature>
<evidence type="ECO:0000256" key="4">
    <source>
        <dbReference type="ARBA" id="ARBA00022840"/>
    </source>
</evidence>
<dbReference type="InterPro" id="IPR014001">
    <property type="entry name" value="Helicase_ATP-bd"/>
</dbReference>
<evidence type="ECO:0000256" key="6">
    <source>
        <dbReference type="PROSITE-ProRule" id="PRU00552"/>
    </source>
</evidence>
<feature type="compositionally biased region" description="Basic and acidic residues" evidence="7">
    <location>
        <begin position="218"/>
        <end position="240"/>
    </location>
</feature>
<feature type="compositionally biased region" description="Basic and acidic residues" evidence="7">
    <location>
        <begin position="249"/>
        <end position="271"/>
    </location>
</feature>
<keyword evidence="3 11" id="KW-0347">Helicase</keyword>
<dbReference type="PANTHER" id="PTHR47959:SF13">
    <property type="entry name" value="ATP-DEPENDENT RNA HELICASE RHLE"/>
    <property type="match status" value="1"/>
</dbReference>
<dbReference type="InterPro" id="IPR001650">
    <property type="entry name" value="Helicase_C-like"/>
</dbReference>
<dbReference type="RefSeq" id="WP_134564994.1">
    <property type="nucleotide sequence ID" value="NZ_SOFP01000010.1"/>
</dbReference>
<evidence type="ECO:0000259" key="10">
    <source>
        <dbReference type="PROSITE" id="PS51195"/>
    </source>
</evidence>
<feature type="compositionally biased region" description="Basic and acidic residues" evidence="7">
    <location>
        <begin position="280"/>
        <end position="327"/>
    </location>
</feature>
<dbReference type="SMART" id="SM00490">
    <property type="entry name" value="HELICc"/>
    <property type="match status" value="1"/>
</dbReference>
<dbReference type="EMBL" id="SOFP01000010">
    <property type="protein sequence ID" value="TFC19799.1"/>
    <property type="molecule type" value="Genomic_DNA"/>
</dbReference>
<feature type="compositionally biased region" description="Gly residues" evidence="7">
    <location>
        <begin position="26"/>
        <end position="37"/>
    </location>
</feature>
<dbReference type="InterPro" id="IPR027417">
    <property type="entry name" value="P-loop_NTPase"/>
</dbReference>
<dbReference type="InterPro" id="IPR014014">
    <property type="entry name" value="RNA_helicase_DEAD_Q_motif"/>
</dbReference>
<dbReference type="InterPro" id="IPR044742">
    <property type="entry name" value="DEAD/DEAH_RhlB"/>
</dbReference>
<reference evidence="11 12" key="1">
    <citation type="submission" date="2019-03" db="EMBL/GenBank/DDBJ databases">
        <title>Genomics of glacier-inhabiting Cryobacterium strains.</title>
        <authorList>
            <person name="Liu Q."/>
            <person name="Xin Y.-H."/>
        </authorList>
    </citation>
    <scope>NUCLEOTIDE SEQUENCE [LARGE SCALE GENOMIC DNA]</scope>
    <source>
        <strain evidence="11 12">MDT1-3</strain>
    </source>
</reference>
<dbReference type="InterPro" id="IPR011545">
    <property type="entry name" value="DEAD/DEAH_box_helicase_dom"/>
</dbReference>
<evidence type="ECO:0000256" key="1">
    <source>
        <dbReference type="ARBA" id="ARBA00022741"/>
    </source>
</evidence>
<protein>
    <submittedName>
        <fullName evidence="11">DEAD/DEAH box helicase</fullName>
    </submittedName>
</protein>
<dbReference type="GO" id="GO:0003724">
    <property type="term" value="F:RNA helicase activity"/>
    <property type="evidence" value="ECO:0007669"/>
    <property type="project" value="InterPro"/>
</dbReference>
<dbReference type="GO" id="GO:0005524">
    <property type="term" value="F:ATP binding"/>
    <property type="evidence" value="ECO:0007669"/>
    <property type="project" value="UniProtKB-KW"/>
</dbReference>
<dbReference type="AlphaFoldDB" id="A0A4R8WYU4"/>
<dbReference type="CDD" id="cd18787">
    <property type="entry name" value="SF2_C_DEAD"/>
    <property type="match status" value="1"/>
</dbReference>
<keyword evidence="12" id="KW-1185">Reference proteome</keyword>
<evidence type="ECO:0000256" key="3">
    <source>
        <dbReference type="ARBA" id="ARBA00022806"/>
    </source>
</evidence>
<dbReference type="PROSITE" id="PS51194">
    <property type="entry name" value="HELICASE_CTER"/>
    <property type="match status" value="1"/>
</dbReference>
<organism evidence="11 12">
    <name type="scientific">Cryobacterium algoritolerans</name>
    <dbReference type="NCBI Taxonomy" id="1259184"/>
    <lineage>
        <taxon>Bacteria</taxon>
        <taxon>Bacillati</taxon>
        <taxon>Actinomycetota</taxon>
        <taxon>Actinomycetes</taxon>
        <taxon>Micrococcales</taxon>
        <taxon>Microbacteriaceae</taxon>
        <taxon>Cryobacterium</taxon>
    </lineage>
</organism>
<dbReference type="CDD" id="cd00268">
    <property type="entry name" value="DEADc"/>
    <property type="match status" value="1"/>
</dbReference>
<evidence type="ECO:0000259" key="8">
    <source>
        <dbReference type="PROSITE" id="PS51192"/>
    </source>
</evidence>
<proteinExistence type="inferred from homology"/>
<dbReference type="SUPFAM" id="SSF52540">
    <property type="entry name" value="P-loop containing nucleoside triphosphate hydrolases"/>
    <property type="match status" value="1"/>
</dbReference>
<evidence type="ECO:0000256" key="2">
    <source>
        <dbReference type="ARBA" id="ARBA00022801"/>
    </source>
</evidence>
<keyword evidence="4" id="KW-0067">ATP-binding</keyword>
<dbReference type="SMART" id="SM00487">
    <property type="entry name" value="DEXDc"/>
    <property type="match status" value="1"/>
</dbReference>
<evidence type="ECO:0000259" key="9">
    <source>
        <dbReference type="PROSITE" id="PS51194"/>
    </source>
</evidence>
<feature type="compositionally biased region" description="Basic and acidic residues" evidence="7">
    <location>
        <begin position="125"/>
        <end position="147"/>
    </location>
</feature>
<evidence type="ECO:0000256" key="7">
    <source>
        <dbReference type="SAM" id="MobiDB-lite"/>
    </source>
</evidence>
<dbReference type="GO" id="GO:0016787">
    <property type="term" value="F:hydrolase activity"/>
    <property type="evidence" value="ECO:0007669"/>
    <property type="project" value="UniProtKB-KW"/>
</dbReference>
<dbReference type="PROSITE" id="PS51195">
    <property type="entry name" value="Q_MOTIF"/>
    <property type="match status" value="1"/>
</dbReference>
<accession>A0A4R8WYU4</accession>
<feature type="short sequence motif" description="Q motif" evidence="6">
    <location>
        <begin position="366"/>
        <end position="394"/>
    </location>
</feature>
<gene>
    <name evidence="11" type="ORF">E3O19_02270</name>
</gene>
<dbReference type="Pfam" id="PF00271">
    <property type="entry name" value="Helicase_C"/>
    <property type="match status" value="1"/>
</dbReference>
<sequence>MPNSKNPAAGRSNKNYDPKYSAKGGPSKGGPARGGNAPGSKSPGHRGHHDDAVAPKKARWNAGERADRAAGRPTNDRPAYGQRSERPAYGDRPNRTDRPAYNTDRPRTDRPAYNTDRPSYNGASRTDRPTHSHTERPSYNDRARTDRPAYNNDRPSYGDRSARTERPSYGDRAPRTDRPAYNNDRPSYGDRSARTERPSYGDRAPRTDRPAYNNDRPSYGDRSARTERPSYGDRAPRTDRPAYNNDRPSYGDRSARTERPSYGDRAPRTDRPAYNNDRPSYGDRPARSNSDRPSYGDRPARTERPSYGDRPERSHSDRPNRSHDDGGHSSNFYPSRDTKAHFAAGDDVVLERLEAIATTAAEVVGVTFGDLGLGENIVRELATLGAATPFPIQAATIPDVLAGRDVLGRGKTGSGKTIAFGAPLVEKLLENNGAKDRKMARKPRALILAPTRELALQIDRTIQPIARSVGLFTTQIYGGVPQYRQVSALQRGVDIIIGTAGRIEDLIEQGRLDLSEVVVTVLDEADYMCDLGFLEPVQRILRLTKKGGQKLLFSATLDKGVAQLVKEFLTNPAVHEVAGEDQASSTIDHRVLMIEHRDKSAIIGQLVDRQGKTLIFSRTRAYAEQLAEQLEDAGVKATSLHGDLNQARRTRNLQMLTSGRVNVLVATDVAARGIHVDDIDLVIQADAPDEYKTYLHRSGRTGRAGKSGTVVTLIPKQRRRRMDELLGRAEIEASFTTAAPGDSAVRDLAGI</sequence>
<evidence type="ECO:0000313" key="11">
    <source>
        <dbReference type="EMBL" id="TFC19799.1"/>
    </source>
</evidence>
<feature type="compositionally biased region" description="Basic and acidic residues" evidence="7">
    <location>
        <begin position="187"/>
        <end position="209"/>
    </location>
</feature>
<dbReference type="PROSITE" id="PS51192">
    <property type="entry name" value="HELICASE_ATP_BIND_1"/>
    <property type="match status" value="1"/>
</dbReference>
<dbReference type="InterPro" id="IPR050079">
    <property type="entry name" value="DEAD_box_RNA_helicase"/>
</dbReference>
<feature type="compositionally biased region" description="Basic and acidic residues" evidence="7">
    <location>
        <begin position="156"/>
        <end position="178"/>
    </location>
</feature>
<dbReference type="Proteomes" id="UP000298412">
    <property type="component" value="Unassembled WGS sequence"/>
</dbReference>
<dbReference type="PANTHER" id="PTHR47959">
    <property type="entry name" value="ATP-DEPENDENT RNA HELICASE RHLE-RELATED"/>
    <property type="match status" value="1"/>
</dbReference>
<feature type="compositionally biased region" description="Basic and acidic residues" evidence="7">
    <location>
        <begin position="83"/>
        <end position="110"/>
    </location>
</feature>
<feature type="domain" description="DEAD-box RNA helicase Q" evidence="10">
    <location>
        <begin position="366"/>
        <end position="394"/>
    </location>
</feature>
<dbReference type="Pfam" id="PF00270">
    <property type="entry name" value="DEAD"/>
    <property type="match status" value="1"/>
</dbReference>
<dbReference type="Gene3D" id="3.40.50.300">
    <property type="entry name" value="P-loop containing nucleotide triphosphate hydrolases"/>
    <property type="match status" value="2"/>
</dbReference>
<feature type="region of interest" description="Disordered" evidence="7">
    <location>
        <begin position="1"/>
        <end position="337"/>
    </location>
</feature>
<comment type="caution">
    <text evidence="11">The sequence shown here is derived from an EMBL/GenBank/DDBJ whole genome shotgun (WGS) entry which is preliminary data.</text>
</comment>